<dbReference type="Proteomes" id="UP000521943">
    <property type="component" value="Unassembled WGS sequence"/>
</dbReference>
<comment type="caution">
    <text evidence="1">The sequence shown here is derived from an EMBL/GenBank/DDBJ whole genome shotgun (WGS) entry which is preliminary data.</text>
</comment>
<protein>
    <recommendedName>
        <fullName evidence="3">F-box domain-containing protein</fullName>
    </recommendedName>
</protein>
<keyword evidence="2" id="KW-1185">Reference proteome</keyword>
<organism evidence="1 2">
    <name type="scientific">Ephemerocybe angulata</name>
    <dbReference type="NCBI Taxonomy" id="980116"/>
    <lineage>
        <taxon>Eukaryota</taxon>
        <taxon>Fungi</taxon>
        <taxon>Dikarya</taxon>
        <taxon>Basidiomycota</taxon>
        <taxon>Agaricomycotina</taxon>
        <taxon>Agaricomycetes</taxon>
        <taxon>Agaricomycetidae</taxon>
        <taxon>Agaricales</taxon>
        <taxon>Agaricineae</taxon>
        <taxon>Psathyrellaceae</taxon>
        <taxon>Ephemerocybe</taxon>
    </lineage>
</organism>
<accession>A0A8H6H8Z8</accession>
<gene>
    <name evidence="1" type="ORF">DFP72DRAFT_941587</name>
</gene>
<sequence>MEHINGIPLGFLFSEIGLPKHLSDMASTSTGKGPSDKEREDIYKLLEEYESELPVLQAKILLCRTLLCPMRQLPFDIMAQIFEEYMATTASRNPWTVLCQVCVSWRDIALAHAPLWLDLCVSAKPDGTVEGSMEPPEGRAAAAHAWVKRVRTCAWSLKVLGRKAHNSNAPNVDAPGNGTLLHSLLTPDAIDNLQYLHLAGSLDISGLGTVTYPGVASAVSNTTGSNLLQQGYPSLPALKKAVLPNLHGVIHRTHFSWPQLTHLYLGTQLTFEESIPIFRQSINLQRACIHYQSGDTMAIRSVDFMQTDTIPLPNLTDLTFLGNAPLGNFINYGFTWPNLENLRLWQYPTPFWSDASKRLIRSTTRLHITTLELGGSFTLFTPCIEACPNLTYLVLEPNSTTYGELFHFFTYGAGGLNLPRLQFLSVYCNFSVGYELNVDWVLEEGLAEMLASRSPGHAPYLGCAVLKRFLLRVSLGEFSDPIAIRAARVLEQFKDVMDVTLIRGNAPSVHQVPPGGLDHWDRGLGKFLDGLWTYGKD</sequence>
<dbReference type="OrthoDB" id="3038759at2759"/>
<evidence type="ECO:0008006" key="3">
    <source>
        <dbReference type="Google" id="ProtNLM"/>
    </source>
</evidence>
<name>A0A8H6H8Z8_9AGAR</name>
<dbReference type="AlphaFoldDB" id="A0A8H6H8Z8"/>
<dbReference type="InterPro" id="IPR032675">
    <property type="entry name" value="LRR_dom_sf"/>
</dbReference>
<proteinExistence type="predicted"/>
<dbReference type="SUPFAM" id="SSF52047">
    <property type="entry name" value="RNI-like"/>
    <property type="match status" value="1"/>
</dbReference>
<dbReference type="EMBL" id="JACGCI010000218">
    <property type="protein sequence ID" value="KAF6741776.1"/>
    <property type="molecule type" value="Genomic_DNA"/>
</dbReference>
<evidence type="ECO:0000313" key="1">
    <source>
        <dbReference type="EMBL" id="KAF6741776.1"/>
    </source>
</evidence>
<dbReference type="Gene3D" id="3.80.10.10">
    <property type="entry name" value="Ribonuclease Inhibitor"/>
    <property type="match status" value="1"/>
</dbReference>
<evidence type="ECO:0000313" key="2">
    <source>
        <dbReference type="Proteomes" id="UP000521943"/>
    </source>
</evidence>
<reference evidence="1 2" key="1">
    <citation type="submission" date="2020-07" db="EMBL/GenBank/DDBJ databases">
        <title>Comparative genomics of pyrophilous fungi reveals a link between fire events and developmental genes.</title>
        <authorList>
            <consortium name="DOE Joint Genome Institute"/>
            <person name="Steindorff A.S."/>
            <person name="Carver A."/>
            <person name="Calhoun S."/>
            <person name="Stillman K."/>
            <person name="Liu H."/>
            <person name="Lipzen A."/>
            <person name="Pangilinan J."/>
            <person name="Labutti K."/>
            <person name="Bruns T.D."/>
            <person name="Grigoriev I.V."/>
        </authorList>
    </citation>
    <scope>NUCLEOTIDE SEQUENCE [LARGE SCALE GENOMIC DNA]</scope>
    <source>
        <strain evidence="1 2">CBS 144469</strain>
    </source>
</reference>